<protein>
    <recommendedName>
        <fullName evidence="14">Mitochondrial carrier</fullName>
    </recommendedName>
</protein>
<dbReference type="EMBL" id="HE978324">
    <property type="protein sequence ID" value="CCK72399.1"/>
    <property type="molecule type" value="Genomic_DNA"/>
</dbReference>
<comment type="similarity">
    <text evidence="2 11">Belongs to the mitochondrial carrier (TC 2.A.29) family.</text>
</comment>
<evidence type="ECO:0000256" key="2">
    <source>
        <dbReference type="ARBA" id="ARBA00006375"/>
    </source>
</evidence>
<evidence type="ECO:0000256" key="7">
    <source>
        <dbReference type="ARBA" id="ARBA00022989"/>
    </source>
</evidence>
<dbReference type="SUPFAM" id="SSF103506">
    <property type="entry name" value="Mitochondrial carrier"/>
    <property type="match status" value="1"/>
</dbReference>
<keyword evidence="4 10" id="KW-0812">Transmembrane</keyword>
<accession>J7SA00</accession>
<proteinExistence type="inferred from homology"/>
<keyword evidence="5" id="KW-0677">Repeat</keyword>
<feature type="repeat" description="Solcar" evidence="10">
    <location>
        <begin position="9"/>
        <end position="93"/>
    </location>
</feature>
<dbReference type="HOGENOM" id="CLU_015166_5_2_1"/>
<dbReference type="OrthoDB" id="4057900at2759"/>
<feature type="repeat" description="Solcar" evidence="10">
    <location>
        <begin position="103"/>
        <end position="187"/>
    </location>
</feature>
<gene>
    <name evidence="12" type="primary">KNAG0K00310</name>
    <name evidence="12" type="ordered locus">KNAG_0K00310</name>
</gene>
<keyword evidence="13" id="KW-1185">Reference proteome</keyword>
<evidence type="ECO:0000256" key="11">
    <source>
        <dbReference type="RuleBase" id="RU000488"/>
    </source>
</evidence>
<dbReference type="KEGG" id="kng:KNAG_0K00310"/>
<evidence type="ECO:0000256" key="3">
    <source>
        <dbReference type="ARBA" id="ARBA00022448"/>
    </source>
</evidence>
<evidence type="ECO:0000256" key="1">
    <source>
        <dbReference type="ARBA" id="ARBA00004448"/>
    </source>
</evidence>
<feature type="repeat" description="Solcar" evidence="10">
    <location>
        <begin position="196"/>
        <end position="282"/>
    </location>
</feature>
<dbReference type="InterPro" id="IPR051752">
    <property type="entry name" value="Mito_2-oxodicarb_carrier"/>
</dbReference>
<evidence type="ECO:0000256" key="4">
    <source>
        <dbReference type="ARBA" id="ARBA00022692"/>
    </source>
</evidence>
<comment type="subcellular location">
    <subcellularLocation>
        <location evidence="1">Mitochondrion inner membrane</location>
        <topology evidence="1">Multi-pass membrane protein</topology>
    </subcellularLocation>
</comment>
<dbReference type="Pfam" id="PF00153">
    <property type="entry name" value="Mito_carr"/>
    <property type="match status" value="3"/>
</dbReference>
<dbReference type="GeneID" id="34528166"/>
<dbReference type="GO" id="GO:0005743">
    <property type="term" value="C:mitochondrial inner membrane"/>
    <property type="evidence" value="ECO:0007669"/>
    <property type="project" value="UniProtKB-SubCell"/>
</dbReference>
<dbReference type="eggNOG" id="KOG0754">
    <property type="taxonomic scope" value="Eukaryota"/>
</dbReference>
<sequence length="289" mass="31953">MAKNGPVRLPFGFQFAAGAMAGVSEICLMYPVDVIKTRMQISTSQHRQIAVVFKKIVTTGGYRNFYRGISSPLLMEAPKRAIKFAYNDKFQNMYRALLNEDSTTQIIAILAGASAGAAESIVVTPFEYVKIALQSPSTPYTSFVHCVRHVIRTQGVRSLLIGIEPTMWRHTVWNAGYFGILHQIRSLLPSSGTRSGETFNYFLAGSIGGCLSCFLSLPFDVVKSRMQSGVHGAKYRWAWPSILRIRSEEGFRSLYRGIVPVLCRMGPSGGFLIVAFSTFESILGSLMPL</sequence>
<keyword evidence="9 10" id="KW-0472">Membrane</keyword>
<evidence type="ECO:0008006" key="14">
    <source>
        <dbReference type="Google" id="ProtNLM"/>
    </source>
</evidence>
<evidence type="ECO:0000256" key="6">
    <source>
        <dbReference type="ARBA" id="ARBA00022792"/>
    </source>
</evidence>
<evidence type="ECO:0000313" key="13">
    <source>
        <dbReference type="Proteomes" id="UP000006310"/>
    </source>
</evidence>
<dbReference type="PROSITE" id="PS50920">
    <property type="entry name" value="SOLCAR"/>
    <property type="match status" value="3"/>
</dbReference>
<name>J7SA00_HUIN7</name>
<keyword evidence="7" id="KW-1133">Transmembrane helix</keyword>
<dbReference type="Gene3D" id="1.50.40.10">
    <property type="entry name" value="Mitochondrial carrier domain"/>
    <property type="match status" value="1"/>
</dbReference>
<dbReference type="InterPro" id="IPR023395">
    <property type="entry name" value="MCP_dom_sf"/>
</dbReference>
<evidence type="ECO:0000256" key="10">
    <source>
        <dbReference type="PROSITE-ProRule" id="PRU00282"/>
    </source>
</evidence>
<reference evidence="13" key="2">
    <citation type="submission" date="2012-08" db="EMBL/GenBank/DDBJ databases">
        <title>Genome sequence of Kazachstania naganishii.</title>
        <authorList>
            <person name="Gordon J.L."/>
            <person name="Armisen D."/>
            <person name="Proux-Wera E."/>
            <person name="OhEigeartaigh S.S."/>
            <person name="Byrne K.P."/>
            <person name="Wolfe K.H."/>
        </authorList>
    </citation>
    <scope>NUCLEOTIDE SEQUENCE [LARGE SCALE GENOMIC DNA]</scope>
    <source>
        <strain evidence="13">ATCC MYA-139 / BCRC 22969 / CBS 8797 / CCRC 22969 / KCTC 17520 / NBRC 10181 / NCYC 3082</strain>
    </source>
</reference>
<evidence type="ECO:0000256" key="5">
    <source>
        <dbReference type="ARBA" id="ARBA00022737"/>
    </source>
</evidence>
<keyword evidence="3 11" id="KW-0813">Transport</keyword>
<dbReference type="AlphaFoldDB" id="J7SA00"/>
<keyword evidence="6" id="KW-0999">Mitochondrion inner membrane</keyword>
<evidence type="ECO:0000256" key="8">
    <source>
        <dbReference type="ARBA" id="ARBA00023128"/>
    </source>
</evidence>
<evidence type="ECO:0000256" key="9">
    <source>
        <dbReference type="ARBA" id="ARBA00023136"/>
    </source>
</evidence>
<dbReference type="OMA" id="WRNTIWN"/>
<keyword evidence="8" id="KW-0496">Mitochondrion</keyword>
<dbReference type="RefSeq" id="XP_022466644.1">
    <property type="nucleotide sequence ID" value="XM_022610337.1"/>
</dbReference>
<dbReference type="PANTHER" id="PTHR46356:SF1">
    <property type="entry name" value="MITOCHONDRIAL 2-OXODICARBOXYLATE CARRIER"/>
    <property type="match status" value="1"/>
</dbReference>
<evidence type="ECO:0000313" key="12">
    <source>
        <dbReference type="EMBL" id="CCK72399.1"/>
    </source>
</evidence>
<dbReference type="PANTHER" id="PTHR46356">
    <property type="entry name" value="MITOCHONDRIAL 2-OXODICARBOXYLATE CARRIER"/>
    <property type="match status" value="1"/>
</dbReference>
<organism evidence="12 13">
    <name type="scientific">Huiozyma naganishii (strain ATCC MYA-139 / BCRC 22969 / CBS 8797 / KCTC 17520 / NBRC 10181 / NCYC 3082 / Yp74L-3)</name>
    <name type="common">Yeast</name>
    <name type="synonym">Kazachstania naganishii</name>
    <dbReference type="NCBI Taxonomy" id="1071383"/>
    <lineage>
        <taxon>Eukaryota</taxon>
        <taxon>Fungi</taxon>
        <taxon>Dikarya</taxon>
        <taxon>Ascomycota</taxon>
        <taxon>Saccharomycotina</taxon>
        <taxon>Saccharomycetes</taxon>
        <taxon>Saccharomycetales</taxon>
        <taxon>Saccharomycetaceae</taxon>
        <taxon>Huiozyma</taxon>
    </lineage>
</organism>
<reference evidence="12 13" key="1">
    <citation type="journal article" date="2011" name="Proc. Natl. Acad. Sci. U.S.A.">
        <title>Evolutionary erosion of yeast sex chromosomes by mating-type switching accidents.</title>
        <authorList>
            <person name="Gordon J.L."/>
            <person name="Armisen D."/>
            <person name="Proux-Wera E."/>
            <person name="Oheigeartaigh S.S."/>
            <person name="Byrne K.P."/>
            <person name="Wolfe K.H."/>
        </authorList>
    </citation>
    <scope>NUCLEOTIDE SEQUENCE [LARGE SCALE GENOMIC DNA]</scope>
    <source>
        <strain evidence="13">ATCC MYA-139 / BCRC 22969 / CBS 8797 / CCRC 22969 / KCTC 17520 / NBRC 10181 / NCYC 3082</strain>
    </source>
</reference>
<dbReference type="InterPro" id="IPR018108">
    <property type="entry name" value="MCP_transmembrane"/>
</dbReference>
<dbReference type="Proteomes" id="UP000006310">
    <property type="component" value="Chromosome 11"/>
</dbReference>